<comment type="caution">
    <text evidence="7">The sequence shown here is derived from an EMBL/GenBank/DDBJ whole genome shotgun (WGS) entry which is preliminary data.</text>
</comment>
<proteinExistence type="predicted"/>
<feature type="transmembrane region" description="Helical" evidence="5">
    <location>
        <begin position="111"/>
        <end position="131"/>
    </location>
</feature>
<organism evidence="7 8">
    <name type="scientific">Barnesiella viscericola</name>
    <dbReference type="NCBI Taxonomy" id="397865"/>
    <lineage>
        <taxon>Bacteria</taxon>
        <taxon>Pseudomonadati</taxon>
        <taxon>Bacteroidota</taxon>
        <taxon>Bacteroidia</taxon>
        <taxon>Bacteroidales</taxon>
        <taxon>Barnesiellaceae</taxon>
        <taxon>Barnesiella</taxon>
    </lineage>
</organism>
<accession>A0A921SUD0</accession>
<keyword evidence="2 5" id="KW-0812">Transmembrane</keyword>
<comment type="subcellular location">
    <subcellularLocation>
        <location evidence="1">Membrane</location>
        <topology evidence="1">Multi-pass membrane protein</topology>
    </subcellularLocation>
</comment>
<feature type="transmembrane region" description="Helical" evidence="5">
    <location>
        <begin position="49"/>
        <end position="68"/>
    </location>
</feature>
<evidence type="ECO:0000259" key="6">
    <source>
        <dbReference type="Pfam" id="PF04138"/>
    </source>
</evidence>
<dbReference type="InterPro" id="IPR007267">
    <property type="entry name" value="GtrA_DPMS_TM"/>
</dbReference>
<evidence type="ECO:0000256" key="1">
    <source>
        <dbReference type="ARBA" id="ARBA00004141"/>
    </source>
</evidence>
<dbReference type="Proteomes" id="UP000757103">
    <property type="component" value="Unassembled WGS sequence"/>
</dbReference>
<feature type="transmembrane region" description="Helical" evidence="5">
    <location>
        <begin position="80"/>
        <end position="105"/>
    </location>
</feature>
<evidence type="ECO:0000256" key="3">
    <source>
        <dbReference type="ARBA" id="ARBA00022989"/>
    </source>
</evidence>
<keyword evidence="3 5" id="KW-1133">Transmembrane helix</keyword>
<reference evidence="7" key="2">
    <citation type="submission" date="2021-09" db="EMBL/GenBank/DDBJ databases">
        <authorList>
            <person name="Gilroy R."/>
        </authorList>
    </citation>
    <scope>NUCLEOTIDE SEQUENCE</scope>
    <source>
        <strain evidence="7">CHK121-7720</strain>
    </source>
</reference>
<name>A0A921SUD0_9BACT</name>
<evidence type="ECO:0000313" key="8">
    <source>
        <dbReference type="Proteomes" id="UP000757103"/>
    </source>
</evidence>
<dbReference type="Pfam" id="PF04138">
    <property type="entry name" value="GtrA_DPMS_TM"/>
    <property type="match status" value="1"/>
</dbReference>
<feature type="transmembrane region" description="Helical" evidence="5">
    <location>
        <begin position="12"/>
        <end position="37"/>
    </location>
</feature>
<gene>
    <name evidence="7" type="ORF">K8U91_03695</name>
</gene>
<keyword evidence="4 5" id="KW-0472">Membrane</keyword>
<sequence>MKAGILKLRIYLQFVVSRLFGTGVDTFVLWICDHFIFSSYFGKYILSPTISFEFAVLSNFMCSYFWIWKSRVGHRSTRDFFLRFLVFNLSSGAGFLIKMVFLLIFQKIFEWNVVYCNLAALLISGIFNYLVADMLVFKSRKQVKVGSVGGSSNEECDSMGA</sequence>
<dbReference type="EMBL" id="DYUD01000012">
    <property type="protein sequence ID" value="HJG88566.1"/>
    <property type="molecule type" value="Genomic_DNA"/>
</dbReference>
<dbReference type="GO" id="GO:0000271">
    <property type="term" value="P:polysaccharide biosynthetic process"/>
    <property type="evidence" value="ECO:0007669"/>
    <property type="project" value="InterPro"/>
</dbReference>
<protein>
    <submittedName>
        <fullName evidence="7">GtrA family protein</fullName>
    </submittedName>
</protein>
<evidence type="ECO:0000256" key="2">
    <source>
        <dbReference type="ARBA" id="ARBA00022692"/>
    </source>
</evidence>
<dbReference type="RefSeq" id="WP_273305605.1">
    <property type="nucleotide sequence ID" value="NZ_CALUJX010000007.1"/>
</dbReference>
<evidence type="ECO:0000256" key="4">
    <source>
        <dbReference type="ARBA" id="ARBA00023136"/>
    </source>
</evidence>
<evidence type="ECO:0000313" key="7">
    <source>
        <dbReference type="EMBL" id="HJG88566.1"/>
    </source>
</evidence>
<dbReference type="AlphaFoldDB" id="A0A921SUD0"/>
<dbReference type="GO" id="GO:0016020">
    <property type="term" value="C:membrane"/>
    <property type="evidence" value="ECO:0007669"/>
    <property type="project" value="UniProtKB-SubCell"/>
</dbReference>
<reference evidence="7" key="1">
    <citation type="journal article" date="2021" name="PeerJ">
        <title>Extensive microbial diversity within the chicken gut microbiome revealed by metagenomics and culture.</title>
        <authorList>
            <person name="Gilroy R."/>
            <person name="Ravi A."/>
            <person name="Getino M."/>
            <person name="Pursley I."/>
            <person name="Horton D.L."/>
            <person name="Alikhan N.F."/>
            <person name="Baker D."/>
            <person name="Gharbi K."/>
            <person name="Hall N."/>
            <person name="Watson M."/>
            <person name="Adriaenssens E.M."/>
            <person name="Foster-Nyarko E."/>
            <person name="Jarju S."/>
            <person name="Secka A."/>
            <person name="Antonio M."/>
            <person name="Oren A."/>
            <person name="Chaudhuri R.R."/>
            <person name="La Ragione R."/>
            <person name="Hildebrand F."/>
            <person name="Pallen M.J."/>
        </authorList>
    </citation>
    <scope>NUCLEOTIDE SEQUENCE</scope>
    <source>
        <strain evidence="7">CHK121-7720</strain>
    </source>
</reference>
<evidence type="ECO:0000256" key="5">
    <source>
        <dbReference type="SAM" id="Phobius"/>
    </source>
</evidence>
<feature type="domain" description="GtrA/DPMS transmembrane" evidence="6">
    <location>
        <begin position="14"/>
        <end position="137"/>
    </location>
</feature>